<evidence type="ECO:0000256" key="1">
    <source>
        <dbReference type="ARBA" id="ARBA00004141"/>
    </source>
</evidence>
<feature type="transmembrane region" description="Helical" evidence="6">
    <location>
        <begin position="190"/>
        <end position="209"/>
    </location>
</feature>
<evidence type="ECO:0000313" key="7">
    <source>
        <dbReference type="EMBL" id="QHU23485.1"/>
    </source>
</evidence>
<feature type="transmembrane region" description="Helical" evidence="6">
    <location>
        <begin position="46"/>
        <end position="65"/>
    </location>
</feature>
<dbReference type="GO" id="GO:0035435">
    <property type="term" value="P:phosphate ion transmembrane transport"/>
    <property type="evidence" value="ECO:0007669"/>
    <property type="project" value="TreeGrafter"/>
</dbReference>
<evidence type="ECO:0000256" key="4">
    <source>
        <dbReference type="ARBA" id="ARBA00022989"/>
    </source>
</evidence>
<keyword evidence="4 6" id="KW-1133">Transmembrane helix</keyword>
<dbReference type="PANTHER" id="PTHR11101">
    <property type="entry name" value="PHOSPHATE TRANSPORTER"/>
    <property type="match status" value="1"/>
</dbReference>
<dbReference type="EMBL" id="MN741030">
    <property type="protein sequence ID" value="QHU23485.1"/>
    <property type="molecule type" value="Genomic_DNA"/>
</dbReference>
<protein>
    <recommendedName>
        <fullName evidence="8">Phosphate transporter</fullName>
    </recommendedName>
</protein>
<evidence type="ECO:0000256" key="6">
    <source>
        <dbReference type="SAM" id="Phobius"/>
    </source>
</evidence>
<reference evidence="7" key="1">
    <citation type="journal article" date="2020" name="Nature">
        <title>Giant virus diversity and host interactions through global metagenomics.</title>
        <authorList>
            <person name="Schulz F."/>
            <person name="Roux S."/>
            <person name="Paez-Espino D."/>
            <person name="Jungbluth S."/>
            <person name="Walsh D.A."/>
            <person name="Denef V.J."/>
            <person name="McMahon K.D."/>
            <person name="Konstantinidis K.T."/>
            <person name="Eloe-Fadrosh E.A."/>
            <person name="Kyrpides N.C."/>
            <person name="Woyke T."/>
        </authorList>
    </citation>
    <scope>NUCLEOTIDE SEQUENCE</scope>
    <source>
        <strain evidence="7">GVMAG-S-ERX555907-94</strain>
    </source>
</reference>
<evidence type="ECO:0000256" key="2">
    <source>
        <dbReference type="ARBA" id="ARBA00022448"/>
    </source>
</evidence>
<feature type="transmembrane region" description="Helical" evidence="6">
    <location>
        <begin position="221"/>
        <end position="244"/>
    </location>
</feature>
<dbReference type="Pfam" id="PF01384">
    <property type="entry name" value="PHO4"/>
    <property type="match status" value="1"/>
</dbReference>
<feature type="transmembrane region" description="Helical" evidence="6">
    <location>
        <begin position="453"/>
        <end position="477"/>
    </location>
</feature>
<accession>A0A6C0KZR9</accession>
<feature type="transmembrane region" description="Helical" evidence="6">
    <location>
        <begin position="85"/>
        <end position="107"/>
    </location>
</feature>
<evidence type="ECO:0000256" key="5">
    <source>
        <dbReference type="ARBA" id="ARBA00023136"/>
    </source>
</evidence>
<proteinExistence type="predicted"/>
<dbReference type="GO" id="GO:0016020">
    <property type="term" value="C:membrane"/>
    <property type="evidence" value="ECO:0007669"/>
    <property type="project" value="UniProtKB-SubCell"/>
</dbReference>
<dbReference type="InterPro" id="IPR001204">
    <property type="entry name" value="Phos_transporter"/>
</dbReference>
<name>A0A6C0KZR9_9ZZZZ</name>
<evidence type="ECO:0000256" key="3">
    <source>
        <dbReference type="ARBA" id="ARBA00022692"/>
    </source>
</evidence>
<feature type="transmembrane region" description="Helical" evidence="6">
    <location>
        <begin position="364"/>
        <end position="385"/>
    </location>
</feature>
<keyword evidence="2" id="KW-0813">Transport</keyword>
<feature type="transmembrane region" description="Helical" evidence="6">
    <location>
        <begin position="6"/>
        <end position="25"/>
    </location>
</feature>
<keyword evidence="5 6" id="KW-0472">Membrane</keyword>
<dbReference type="PANTHER" id="PTHR11101:SF96">
    <property type="entry name" value="PHOSPHATE TRANSPORTER"/>
    <property type="match status" value="1"/>
</dbReference>
<sequence>MLGEYLWIVVAGGVSSFIAAMGIGANDVGNAFASSVGSKALTVKSAVAIASVFECAGAILMGSHVTKTIRKGIADYECFEDEPEIFIYGCFCVMVSVASWLFIASYFEMPVSTTHSCVGGMIGMTMVTRGYDCVIWYIPTDSFPWIGGVSGIVISWFLSPIFSAIVAGSIFYGTRLLVLRKENSFDKSYWSFPVFVSLTMMLNTFFIIYKGGKGIGFDDLSAVESVSIASLVGLTSGGIIIPFIPRMKKRIIDQTNPEIIPPIIPKKEKPTKGIQKCFHSIKENVNYNIDDLKVDKVKRIHDASEKFDEKTEESFKYLQIFTAICDSFSHGANDVANAIGPYAAIVSVYMDDGVMSDRVTMNKYGYAILGLGGFGISLGLFLYGYKIIRAIGVKVCCITPSRGFSIELGSATIIIIGSRLGIPLSTTHCQVGATMGVASLEDFKKCSGINWKIIWKVFFGWIITLMIVGGSTGLLIAQGIYAPTENNQCSNRTDI</sequence>
<dbReference type="GO" id="GO:0005315">
    <property type="term" value="F:phosphate transmembrane transporter activity"/>
    <property type="evidence" value="ECO:0007669"/>
    <property type="project" value="InterPro"/>
</dbReference>
<dbReference type="AlphaFoldDB" id="A0A6C0KZR9"/>
<comment type="subcellular location">
    <subcellularLocation>
        <location evidence="1">Membrane</location>
        <topology evidence="1">Multi-pass membrane protein</topology>
    </subcellularLocation>
</comment>
<keyword evidence="3 6" id="KW-0812">Transmembrane</keyword>
<feature type="transmembrane region" description="Helical" evidence="6">
    <location>
        <begin position="145"/>
        <end position="178"/>
    </location>
</feature>
<evidence type="ECO:0008006" key="8">
    <source>
        <dbReference type="Google" id="ProtNLM"/>
    </source>
</evidence>
<organism evidence="7">
    <name type="scientific">viral metagenome</name>
    <dbReference type="NCBI Taxonomy" id="1070528"/>
    <lineage>
        <taxon>unclassified sequences</taxon>
        <taxon>metagenomes</taxon>
        <taxon>organismal metagenomes</taxon>
    </lineage>
</organism>